<keyword evidence="4 8" id="KW-0808">Transferase</keyword>
<dbReference type="CDD" id="cd04301">
    <property type="entry name" value="NAT_SF"/>
    <property type="match status" value="1"/>
</dbReference>
<comment type="similarity">
    <text evidence="1">Belongs to the acetyltransferase family. GNAT subfamily.</text>
</comment>
<evidence type="ECO:0000256" key="1">
    <source>
        <dbReference type="ARBA" id="ARBA00009342"/>
    </source>
</evidence>
<keyword evidence="9" id="KW-1185">Reference proteome</keyword>
<dbReference type="Pfam" id="PF13508">
    <property type="entry name" value="Acetyltransf_7"/>
    <property type="match status" value="1"/>
</dbReference>
<comment type="caution">
    <text evidence="8">The sequence shown here is derived from an EMBL/GenBank/DDBJ whole genome shotgun (WGS) entry which is preliminary data.</text>
</comment>
<evidence type="ECO:0000256" key="4">
    <source>
        <dbReference type="ARBA" id="ARBA00022679"/>
    </source>
</evidence>
<evidence type="ECO:0000256" key="6">
    <source>
        <dbReference type="ARBA" id="ARBA00049880"/>
    </source>
</evidence>
<sequence>MDIQLLDPSIHHRKYFDCGNPILNRFLQQTANQQAMKDTARTYVLVEPQQPTIILGFYTLTMTRLDVAELPEMLQKQAKFPLSAGLLARLAVDKKHQQKGYAKILLRDALKNLYQASRIVGFPIIVVDAKDGVADFYQKYGFMPIQQSPNRLYLMARTLETLL</sequence>
<accession>A0A328BW40</accession>
<dbReference type="Gene3D" id="3.40.630.30">
    <property type="match status" value="1"/>
</dbReference>
<dbReference type="AlphaFoldDB" id="A0A328BW40"/>
<evidence type="ECO:0000313" key="8">
    <source>
        <dbReference type="EMBL" id="RAL18309.1"/>
    </source>
</evidence>
<keyword evidence="3" id="KW-1277">Toxin-antitoxin system</keyword>
<evidence type="ECO:0000256" key="2">
    <source>
        <dbReference type="ARBA" id="ARBA00022491"/>
    </source>
</evidence>
<feature type="domain" description="N-acetyltransferase" evidence="7">
    <location>
        <begin position="84"/>
        <end position="143"/>
    </location>
</feature>
<organism evidence="8 9">
    <name type="scientific">Glaesserella australis</name>
    <dbReference type="NCBI Taxonomy" id="2094024"/>
    <lineage>
        <taxon>Bacteria</taxon>
        <taxon>Pseudomonadati</taxon>
        <taxon>Pseudomonadota</taxon>
        <taxon>Gammaproteobacteria</taxon>
        <taxon>Pasteurellales</taxon>
        <taxon>Pasteurellaceae</taxon>
        <taxon>Glaesserella</taxon>
    </lineage>
</organism>
<comment type="catalytic activity">
    <reaction evidence="6">
        <text>glycyl-tRNA(Gly) + acetyl-CoA = N-acetylglycyl-tRNA(Gly) + CoA + H(+)</text>
        <dbReference type="Rhea" id="RHEA:81867"/>
        <dbReference type="Rhea" id="RHEA-COMP:9683"/>
        <dbReference type="Rhea" id="RHEA-COMP:19766"/>
        <dbReference type="ChEBI" id="CHEBI:15378"/>
        <dbReference type="ChEBI" id="CHEBI:57287"/>
        <dbReference type="ChEBI" id="CHEBI:57288"/>
        <dbReference type="ChEBI" id="CHEBI:78522"/>
        <dbReference type="ChEBI" id="CHEBI:232036"/>
    </reaction>
</comment>
<dbReference type="InterPro" id="IPR000182">
    <property type="entry name" value="GNAT_dom"/>
</dbReference>
<dbReference type="Proteomes" id="UP000248689">
    <property type="component" value="Unassembled WGS sequence"/>
</dbReference>
<proteinExistence type="inferred from homology"/>
<evidence type="ECO:0000256" key="3">
    <source>
        <dbReference type="ARBA" id="ARBA00022649"/>
    </source>
</evidence>
<reference evidence="9" key="1">
    <citation type="submission" date="2018-02" db="EMBL/GenBank/DDBJ databases">
        <title>Glaesserella australis sp. nov., isolated from the lungs of pigs.</title>
        <authorList>
            <person name="Turni C."/>
            <person name="Christensen H."/>
        </authorList>
    </citation>
    <scope>NUCLEOTIDE SEQUENCE [LARGE SCALE GENOMIC DNA]</scope>
    <source>
        <strain evidence="9">HS4635</strain>
    </source>
</reference>
<dbReference type="PANTHER" id="PTHR36449">
    <property type="entry name" value="ACETYLTRANSFERASE-RELATED"/>
    <property type="match status" value="1"/>
</dbReference>
<dbReference type="EMBL" id="PTPX01000017">
    <property type="protein sequence ID" value="RAL18309.1"/>
    <property type="molecule type" value="Genomic_DNA"/>
</dbReference>
<evidence type="ECO:0000256" key="5">
    <source>
        <dbReference type="ARBA" id="ARBA00023315"/>
    </source>
</evidence>
<protein>
    <submittedName>
        <fullName evidence="8">GNAT family N-acetyltransferase</fullName>
    </submittedName>
</protein>
<dbReference type="PANTHER" id="PTHR36449:SF1">
    <property type="entry name" value="ACETYLTRANSFERASE"/>
    <property type="match status" value="1"/>
</dbReference>
<dbReference type="OrthoDB" id="9799147at2"/>
<dbReference type="SUPFAM" id="SSF55729">
    <property type="entry name" value="Acyl-CoA N-acyltransferases (Nat)"/>
    <property type="match status" value="1"/>
</dbReference>
<evidence type="ECO:0000259" key="7">
    <source>
        <dbReference type="Pfam" id="PF13508"/>
    </source>
</evidence>
<dbReference type="GO" id="GO:0016747">
    <property type="term" value="F:acyltransferase activity, transferring groups other than amino-acyl groups"/>
    <property type="evidence" value="ECO:0007669"/>
    <property type="project" value="InterPro"/>
</dbReference>
<dbReference type="InterPro" id="IPR016181">
    <property type="entry name" value="Acyl_CoA_acyltransferase"/>
</dbReference>
<gene>
    <name evidence="8" type="ORF">C5N92_08795</name>
</gene>
<keyword evidence="2" id="KW-0678">Repressor</keyword>
<name>A0A328BW40_9PAST</name>
<evidence type="ECO:0000313" key="9">
    <source>
        <dbReference type="Proteomes" id="UP000248689"/>
    </source>
</evidence>
<dbReference type="RefSeq" id="WP_111750486.1">
    <property type="nucleotide sequence ID" value="NZ_PTPX01000017.1"/>
</dbReference>
<keyword evidence="5" id="KW-0012">Acyltransferase</keyword>